<gene>
    <name evidence="1" type="ORF">PMO31116_01521</name>
</gene>
<proteinExistence type="predicted"/>
<evidence type="ECO:0000313" key="2">
    <source>
        <dbReference type="Proteomes" id="UP000368474"/>
    </source>
</evidence>
<evidence type="ECO:0000313" key="1">
    <source>
        <dbReference type="EMBL" id="VVD89498.1"/>
    </source>
</evidence>
<dbReference type="EMBL" id="CABPSD010000003">
    <property type="protein sequence ID" value="VVD89498.1"/>
    <property type="molecule type" value="Genomic_DNA"/>
</dbReference>
<name>A0A5E4TSA6_9BURK</name>
<protein>
    <submittedName>
        <fullName evidence="1">Uncharacterized protein</fullName>
    </submittedName>
</protein>
<accession>A0A5E4TSA6</accession>
<dbReference type="AlphaFoldDB" id="A0A5E4TSA6"/>
<sequence>MKNAGSDIPEPAFLHPRRDADAVLMRGAYFEPRFCNSQRPFSPFRHADRRSVTS</sequence>
<organism evidence="1 2">
    <name type="scientific">Pandoraea morbifera</name>
    <dbReference type="NCBI Taxonomy" id="2508300"/>
    <lineage>
        <taxon>Bacteria</taxon>
        <taxon>Pseudomonadati</taxon>
        <taxon>Pseudomonadota</taxon>
        <taxon>Betaproteobacteria</taxon>
        <taxon>Burkholderiales</taxon>
        <taxon>Burkholderiaceae</taxon>
        <taxon>Pandoraea</taxon>
    </lineage>
</organism>
<reference evidence="1 2" key="1">
    <citation type="submission" date="2019-08" db="EMBL/GenBank/DDBJ databases">
        <authorList>
            <person name="Peeters C."/>
        </authorList>
    </citation>
    <scope>NUCLEOTIDE SEQUENCE [LARGE SCALE GENOMIC DNA]</scope>
    <source>
        <strain evidence="1 2">LMG 31116</strain>
    </source>
</reference>
<dbReference type="Proteomes" id="UP000368474">
    <property type="component" value="Unassembled WGS sequence"/>
</dbReference>
<keyword evidence="2" id="KW-1185">Reference proteome</keyword>